<evidence type="ECO:0000313" key="7">
    <source>
        <dbReference type="Proteomes" id="UP000655751"/>
    </source>
</evidence>
<feature type="chain" id="PRO_5037412285" evidence="5">
    <location>
        <begin position="23"/>
        <end position="413"/>
    </location>
</feature>
<dbReference type="SMART" id="SM01110">
    <property type="entry name" value="Cutinase"/>
    <property type="match status" value="1"/>
</dbReference>
<evidence type="ECO:0000313" key="6">
    <source>
        <dbReference type="EMBL" id="MBH0777696.1"/>
    </source>
</evidence>
<evidence type="ECO:0000256" key="2">
    <source>
        <dbReference type="ARBA" id="ARBA00022487"/>
    </source>
</evidence>
<dbReference type="AlphaFoldDB" id="A0A931N3Y6"/>
<reference evidence="6" key="1">
    <citation type="submission" date="2020-11" db="EMBL/GenBank/DDBJ databases">
        <title>Nocardia NEAU-351.nov., a novel actinomycete isolated from the cow dung.</title>
        <authorList>
            <person name="Zhang X."/>
        </authorList>
    </citation>
    <scope>NUCLEOTIDE SEQUENCE</scope>
    <source>
        <strain evidence="6">NEAU-351</strain>
    </source>
</reference>
<dbReference type="Proteomes" id="UP000655751">
    <property type="component" value="Unassembled WGS sequence"/>
</dbReference>
<proteinExistence type="inferred from homology"/>
<comment type="similarity">
    <text evidence="1">Belongs to the cutinase family.</text>
</comment>
<dbReference type="Gene3D" id="3.40.50.1820">
    <property type="entry name" value="alpha/beta hydrolase"/>
    <property type="match status" value="1"/>
</dbReference>
<name>A0A931N3Y6_9NOCA</name>
<dbReference type="SUPFAM" id="SSF53474">
    <property type="entry name" value="alpha/beta-Hydrolases"/>
    <property type="match status" value="1"/>
</dbReference>
<dbReference type="InterPro" id="IPR029058">
    <property type="entry name" value="AB_hydrolase_fold"/>
</dbReference>
<feature type="signal peptide" evidence="5">
    <location>
        <begin position="1"/>
        <end position="22"/>
    </location>
</feature>
<evidence type="ECO:0000256" key="4">
    <source>
        <dbReference type="ARBA" id="ARBA00023157"/>
    </source>
</evidence>
<evidence type="ECO:0000256" key="3">
    <source>
        <dbReference type="ARBA" id="ARBA00022801"/>
    </source>
</evidence>
<protein>
    <submittedName>
        <fullName evidence="6">Cutinase family protein</fullName>
    </submittedName>
</protein>
<dbReference type="PANTHER" id="PTHR33630:SF9">
    <property type="entry name" value="CUTINASE 4"/>
    <property type="match status" value="1"/>
</dbReference>
<evidence type="ECO:0000256" key="5">
    <source>
        <dbReference type="SAM" id="SignalP"/>
    </source>
</evidence>
<keyword evidence="3" id="KW-0378">Hydrolase</keyword>
<dbReference type="PROSITE" id="PS51257">
    <property type="entry name" value="PROKAR_LIPOPROTEIN"/>
    <property type="match status" value="1"/>
</dbReference>
<keyword evidence="7" id="KW-1185">Reference proteome</keyword>
<dbReference type="InterPro" id="IPR000675">
    <property type="entry name" value="Cutinase/axe"/>
</dbReference>
<keyword evidence="2" id="KW-0719">Serine esterase</keyword>
<dbReference type="RefSeq" id="WP_196150008.1">
    <property type="nucleotide sequence ID" value="NZ_JADMLG010000005.1"/>
</dbReference>
<organism evidence="6 7">
    <name type="scientific">Nocardia bovistercoris</name>
    <dbReference type="NCBI Taxonomy" id="2785916"/>
    <lineage>
        <taxon>Bacteria</taxon>
        <taxon>Bacillati</taxon>
        <taxon>Actinomycetota</taxon>
        <taxon>Actinomycetes</taxon>
        <taxon>Mycobacteriales</taxon>
        <taxon>Nocardiaceae</taxon>
        <taxon>Nocardia</taxon>
    </lineage>
</organism>
<dbReference type="Pfam" id="PF01083">
    <property type="entry name" value="Cutinase"/>
    <property type="match status" value="1"/>
</dbReference>
<sequence length="413" mass="40651">MTGVRLLAATVLTAACASTVCASGSVVAQPPVSGPCPVLWVLGVQGTGQSSTTASATADTGMVGALLGPVVAAVPHLVQRTYVAYPAGFGGAVGTGGDPVPYAASVADGVAALEATAQRIVSDCPATALAVVGYSQGAHVVSDFARRVGTGEAAIPPERVAGVALFSDPDRAPGTPVIPGRPGQVVPDPAPGTSGAAVSTVAITTAPATGGGIAGTGADPGYGALTGRVADICVEGDLSCAAPDRAALLRVAAGIAARADLRDPVAALGSIQAVLSGVLGDTWTTVVNNDFRVDPGVVDYAPETGLAQRLTEAADPRTPPPTPEDIASASARWGRITGVVAADPIGQLPKLAGQLSGAFGQLVAENADLSNPVVWLRYSDVIGRHTGYAATGQLATGVAWLTALAHDLAGAQS</sequence>
<evidence type="ECO:0000256" key="1">
    <source>
        <dbReference type="ARBA" id="ARBA00007534"/>
    </source>
</evidence>
<gene>
    <name evidence="6" type="ORF">IT779_15580</name>
</gene>
<dbReference type="GO" id="GO:0052689">
    <property type="term" value="F:carboxylic ester hydrolase activity"/>
    <property type="evidence" value="ECO:0007669"/>
    <property type="project" value="UniProtKB-KW"/>
</dbReference>
<dbReference type="EMBL" id="JADMLG010000005">
    <property type="protein sequence ID" value="MBH0777696.1"/>
    <property type="molecule type" value="Genomic_DNA"/>
</dbReference>
<accession>A0A931N3Y6</accession>
<dbReference type="PANTHER" id="PTHR33630">
    <property type="entry name" value="CUTINASE RV1984C-RELATED-RELATED"/>
    <property type="match status" value="1"/>
</dbReference>
<keyword evidence="5" id="KW-0732">Signal</keyword>
<comment type="caution">
    <text evidence="6">The sequence shown here is derived from an EMBL/GenBank/DDBJ whole genome shotgun (WGS) entry which is preliminary data.</text>
</comment>
<keyword evidence="4" id="KW-1015">Disulfide bond</keyword>